<evidence type="ECO:0000313" key="3">
    <source>
        <dbReference type="Proteomes" id="UP000576393"/>
    </source>
</evidence>
<sequence>MNNITRSYPPQPNFHVEPARGRRCLDRGESERSE</sequence>
<dbReference type="AlphaFoldDB" id="A0A852V8I4"/>
<comment type="caution">
    <text evidence="2">The sequence shown here is derived from an EMBL/GenBank/DDBJ whole genome shotgun (WGS) entry which is preliminary data.</text>
</comment>
<feature type="compositionally biased region" description="Basic and acidic residues" evidence="1">
    <location>
        <begin position="17"/>
        <end position="34"/>
    </location>
</feature>
<reference evidence="2 3" key="1">
    <citation type="submission" date="2020-07" db="EMBL/GenBank/DDBJ databases">
        <title>Sequencing the genomes of 1000 actinobacteria strains.</title>
        <authorList>
            <person name="Klenk H.-P."/>
        </authorList>
    </citation>
    <scope>NUCLEOTIDE SEQUENCE [LARGE SCALE GENOMIC DNA]</scope>
    <source>
        <strain evidence="2 3">DSM 45763</strain>
    </source>
</reference>
<name>A0A852V8I4_9ACTN</name>
<organism evidence="2 3">
    <name type="scientific">Streptosporangium sandarakinum</name>
    <dbReference type="NCBI Taxonomy" id="1260955"/>
    <lineage>
        <taxon>Bacteria</taxon>
        <taxon>Bacillati</taxon>
        <taxon>Actinomycetota</taxon>
        <taxon>Actinomycetes</taxon>
        <taxon>Streptosporangiales</taxon>
        <taxon>Streptosporangiaceae</taxon>
        <taxon>Streptosporangium</taxon>
    </lineage>
</organism>
<keyword evidence="3" id="KW-1185">Reference proteome</keyword>
<evidence type="ECO:0000313" key="2">
    <source>
        <dbReference type="EMBL" id="NYF44390.1"/>
    </source>
</evidence>
<evidence type="ECO:0000256" key="1">
    <source>
        <dbReference type="SAM" id="MobiDB-lite"/>
    </source>
</evidence>
<dbReference type="Proteomes" id="UP000576393">
    <property type="component" value="Unassembled WGS sequence"/>
</dbReference>
<gene>
    <name evidence="2" type="ORF">HDA43_006617</name>
</gene>
<feature type="region of interest" description="Disordered" evidence="1">
    <location>
        <begin position="1"/>
        <end position="34"/>
    </location>
</feature>
<proteinExistence type="predicted"/>
<dbReference type="EMBL" id="JACCCO010000003">
    <property type="protein sequence ID" value="NYF44390.1"/>
    <property type="molecule type" value="Genomic_DNA"/>
</dbReference>
<protein>
    <submittedName>
        <fullName evidence="2">Uncharacterized protein</fullName>
    </submittedName>
</protein>
<accession>A0A852V8I4</accession>